<evidence type="ECO:0000256" key="7">
    <source>
        <dbReference type="SAM" id="SignalP"/>
    </source>
</evidence>
<keyword evidence="5" id="KW-0326">Glycosidase</keyword>
<evidence type="ECO:0000256" key="4">
    <source>
        <dbReference type="ARBA" id="ARBA00022801"/>
    </source>
</evidence>
<dbReference type="SUPFAM" id="SSF51445">
    <property type="entry name" value="(Trans)glycosidases"/>
    <property type="match status" value="1"/>
</dbReference>
<dbReference type="Pfam" id="PF13290">
    <property type="entry name" value="CHB_HEX_C_1"/>
    <property type="match status" value="1"/>
</dbReference>
<keyword evidence="4 11" id="KW-0378">Hydrolase</keyword>
<dbReference type="InterPro" id="IPR059177">
    <property type="entry name" value="GH29D-like_dom"/>
</dbReference>
<dbReference type="InterPro" id="IPR025705">
    <property type="entry name" value="Beta_hexosaminidase_sua/sub"/>
</dbReference>
<evidence type="ECO:0000256" key="3">
    <source>
        <dbReference type="ARBA" id="ARBA00012663"/>
    </source>
</evidence>
<proteinExistence type="inferred from homology"/>
<feature type="chain" id="PRO_5029516576" description="beta-N-acetylhexosaminidase" evidence="7">
    <location>
        <begin position="22"/>
        <end position="774"/>
    </location>
</feature>
<dbReference type="RefSeq" id="WP_021936683.1">
    <property type="nucleotide sequence ID" value="NZ_CP081902.1"/>
</dbReference>
<dbReference type="PRINTS" id="PR00738">
    <property type="entry name" value="GLHYDRLASE20"/>
</dbReference>
<evidence type="ECO:0000256" key="5">
    <source>
        <dbReference type="ARBA" id="ARBA00023295"/>
    </source>
</evidence>
<gene>
    <name evidence="11" type="ORF">F3F73_15240</name>
</gene>
<dbReference type="GO" id="GO:0005975">
    <property type="term" value="P:carbohydrate metabolic process"/>
    <property type="evidence" value="ECO:0007669"/>
    <property type="project" value="InterPro"/>
</dbReference>
<evidence type="ECO:0000256" key="2">
    <source>
        <dbReference type="ARBA" id="ARBA00006285"/>
    </source>
</evidence>
<dbReference type="GO" id="GO:0030203">
    <property type="term" value="P:glycosaminoglycan metabolic process"/>
    <property type="evidence" value="ECO:0007669"/>
    <property type="project" value="TreeGrafter"/>
</dbReference>
<dbReference type="InterPro" id="IPR015883">
    <property type="entry name" value="Glyco_hydro_20_cat"/>
</dbReference>
<evidence type="ECO:0000313" key="12">
    <source>
        <dbReference type="Proteomes" id="UP000422221"/>
    </source>
</evidence>
<evidence type="ECO:0000256" key="1">
    <source>
        <dbReference type="ARBA" id="ARBA00001231"/>
    </source>
</evidence>
<comment type="caution">
    <text evidence="11">The sequence shown here is derived from an EMBL/GenBank/DDBJ whole genome shotgun (WGS) entry which is preliminary data.</text>
</comment>
<dbReference type="EC" id="3.2.1.52" evidence="3"/>
<name>A0A7J4XGP1_9BACE</name>
<organism evidence="11 12">
    <name type="scientific">Bacteroides salyersiae</name>
    <dbReference type="NCBI Taxonomy" id="291644"/>
    <lineage>
        <taxon>Bacteria</taxon>
        <taxon>Pseudomonadati</taxon>
        <taxon>Bacteroidota</taxon>
        <taxon>Bacteroidia</taxon>
        <taxon>Bacteroidales</taxon>
        <taxon>Bacteroidaceae</taxon>
        <taxon>Bacteroides</taxon>
    </lineage>
</organism>
<dbReference type="Gene3D" id="3.20.20.80">
    <property type="entry name" value="Glycosidases"/>
    <property type="match status" value="1"/>
</dbReference>
<feature type="domain" description="Beta-hexosaminidase bacterial type N-terminal" evidence="9">
    <location>
        <begin position="28"/>
        <end position="158"/>
    </location>
</feature>
<dbReference type="PANTHER" id="PTHR22600">
    <property type="entry name" value="BETA-HEXOSAMINIDASE"/>
    <property type="match status" value="1"/>
</dbReference>
<dbReference type="InterPro" id="IPR017853">
    <property type="entry name" value="GH"/>
</dbReference>
<evidence type="ECO:0000259" key="9">
    <source>
        <dbReference type="Pfam" id="PF02838"/>
    </source>
</evidence>
<dbReference type="Gene3D" id="3.30.379.10">
    <property type="entry name" value="Chitobiase/beta-hexosaminidase domain 2-like"/>
    <property type="match status" value="1"/>
</dbReference>
<dbReference type="Gene3D" id="2.60.120.260">
    <property type="entry name" value="Galactose-binding domain-like"/>
    <property type="match status" value="1"/>
</dbReference>
<dbReference type="GO" id="GO:0004563">
    <property type="term" value="F:beta-N-acetylhexosaminidase activity"/>
    <property type="evidence" value="ECO:0007669"/>
    <property type="project" value="UniProtKB-EC"/>
</dbReference>
<dbReference type="AlphaFoldDB" id="A0A7J4XGP1"/>
<protein>
    <recommendedName>
        <fullName evidence="3">beta-N-acetylhexosaminidase</fullName>
        <ecNumber evidence="3">3.2.1.52</ecNumber>
    </recommendedName>
</protein>
<dbReference type="Pfam" id="PF02838">
    <property type="entry name" value="Glyco_hydro_20b"/>
    <property type="match status" value="1"/>
</dbReference>
<dbReference type="CDD" id="cd06563">
    <property type="entry name" value="GH20_chitobiase-like"/>
    <property type="match status" value="1"/>
</dbReference>
<dbReference type="SUPFAM" id="SSF55545">
    <property type="entry name" value="beta-N-acetylhexosaminidase-like domain"/>
    <property type="match status" value="1"/>
</dbReference>
<evidence type="ECO:0000259" key="8">
    <source>
        <dbReference type="Pfam" id="PF00728"/>
    </source>
</evidence>
<feature type="signal peptide" evidence="7">
    <location>
        <begin position="1"/>
        <end position="21"/>
    </location>
</feature>
<comment type="catalytic activity">
    <reaction evidence="1">
        <text>Hydrolysis of terminal non-reducing N-acetyl-D-hexosamine residues in N-acetyl-beta-D-hexosaminides.</text>
        <dbReference type="EC" id="3.2.1.52"/>
    </reaction>
</comment>
<feature type="active site" description="Proton donor" evidence="6">
    <location>
        <position position="345"/>
    </location>
</feature>
<dbReference type="GO" id="GO:0016020">
    <property type="term" value="C:membrane"/>
    <property type="evidence" value="ECO:0007669"/>
    <property type="project" value="TreeGrafter"/>
</dbReference>
<dbReference type="EMBL" id="VWMK01000015">
    <property type="protein sequence ID" value="KAA3762438.1"/>
    <property type="molecule type" value="Genomic_DNA"/>
</dbReference>
<sequence length="774" mass="87365">MKHTLSIIIALLFAPIIAVQADDLTRSISIVPTPVQMVPGEGSYRFSDQTVFAVENSGQAEVVRNFIKLFTRAAGFTPQLKEGSAAGGDVCCVTDRNLKSEAYRLEVTPNRIVMKASDTKGFFYALQTIRLLLPSSIENARNVGGNPDWTVPSVKISDEPRFGYRGLLLDAARFFIPKENVLRIMDCMAMLKLNKLHFHLCDDNGWRLEIKKHPRLTEVGAWRVDRRDVPFHSRRNPKLGEATPVGGFYTQEDMKEMIAYAAERQIEVIPEIEMPAHSNAALASYPELACPVVKNFIGVLPGLGGTHANIIYCAGNDSVFAFLQDVIDEVVELFPSRYIHLGGDEANKTNWEKCPLCQARMKKEHLTHEEDLQGYFMKRMCEYVQSKGREVIGWDELTNSTIPDGTIILGWQGMGTAALKAAELGHPFIMTPARIMYLIRYQGPQWFEPVTYFGNNTLRNVFDYEPVQEDWKPEYTSLLMGVQGSMWTEFCNKPEDVDYLLFPRLAAVAERAWTKPELKDWNGFLKGLDVYNSHIAVKGVGYSRSMYNIQHTVTPVDGALQVNLECIRPDVEIHYTLDNREPSVKSPRYTQCLTVKNAQVLRCATFKDGKQMGKTLILPVIWNKATGKPVLGDNKNEIVMTNGIRGSLKQTDYEWSSWEKSDHISFTIDLQKKEILNTLTLGCITNYGMAIHKPAVVKVEVSDDNRKFREIGILNFTSEEIFREGNFIEDLSLDMGGIQARYIRITAEGPGACPEDHVRPGQESRVMFDEVMVE</sequence>
<accession>A0A7J4XGP1</accession>
<evidence type="ECO:0000313" key="11">
    <source>
        <dbReference type="EMBL" id="KAA3762438.1"/>
    </source>
</evidence>
<dbReference type="InterPro" id="IPR015882">
    <property type="entry name" value="HEX_bac_N"/>
</dbReference>
<dbReference type="PANTHER" id="PTHR22600:SF57">
    <property type="entry name" value="BETA-N-ACETYLHEXOSAMINIDASE"/>
    <property type="match status" value="1"/>
</dbReference>
<dbReference type="Proteomes" id="UP000422221">
    <property type="component" value="Unassembled WGS sequence"/>
</dbReference>
<evidence type="ECO:0000256" key="6">
    <source>
        <dbReference type="PIRSR" id="PIRSR625705-1"/>
    </source>
</evidence>
<dbReference type="InterPro" id="IPR029018">
    <property type="entry name" value="Hex-like_dom2"/>
</dbReference>
<evidence type="ECO:0000259" key="10">
    <source>
        <dbReference type="Pfam" id="PF13290"/>
    </source>
</evidence>
<feature type="domain" description="GH29D-like beta-sandwich" evidence="10">
    <location>
        <begin position="558"/>
        <end position="614"/>
    </location>
</feature>
<keyword evidence="7" id="KW-0732">Signal</keyword>
<dbReference type="Pfam" id="PF00728">
    <property type="entry name" value="Glyco_hydro_20"/>
    <property type="match status" value="1"/>
</dbReference>
<comment type="similarity">
    <text evidence="2">Belongs to the glycosyl hydrolase 20 family.</text>
</comment>
<feature type="domain" description="Glycoside hydrolase family 20 catalytic" evidence="8">
    <location>
        <begin position="162"/>
        <end position="515"/>
    </location>
</feature>
<reference evidence="11 12" key="1">
    <citation type="journal article" date="2019" name="Nat. Med.">
        <title>A library of human gut bacterial isolates paired with longitudinal multiomics data enables mechanistic microbiome research.</title>
        <authorList>
            <person name="Poyet M."/>
            <person name="Groussin M."/>
            <person name="Gibbons S.M."/>
            <person name="Avila-Pacheco J."/>
            <person name="Jiang X."/>
            <person name="Kearney S.M."/>
            <person name="Perrotta A.R."/>
            <person name="Berdy B."/>
            <person name="Zhao S."/>
            <person name="Lieberman T.D."/>
            <person name="Swanson P.K."/>
            <person name="Smith M."/>
            <person name="Roesemann S."/>
            <person name="Alexander J.E."/>
            <person name="Rich S.A."/>
            <person name="Livny J."/>
            <person name="Vlamakis H."/>
            <person name="Clish C."/>
            <person name="Bullock K."/>
            <person name="Deik A."/>
            <person name="Scott J."/>
            <person name="Pierce K.A."/>
            <person name="Xavier R.J."/>
            <person name="Alm E.J."/>
        </authorList>
    </citation>
    <scope>NUCLEOTIDE SEQUENCE [LARGE SCALE GENOMIC DNA]</scope>
    <source>
        <strain evidence="11 12">BIOML-A10</strain>
    </source>
</reference>